<dbReference type="Pfam" id="PF00931">
    <property type="entry name" value="NB-ARC"/>
    <property type="match status" value="1"/>
</dbReference>
<dbReference type="InterPro" id="IPR042197">
    <property type="entry name" value="Apaf_helical"/>
</dbReference>
<dbReference type="InterPro" id="IPR011990">
    <property type="entry name" value="TPR-like_helical_dom_sf"/>
</dbReference>
<dbReference type="Gene3D" id="1.25.40.10">
    <property type="entry name" value="Tetratricopeptide repeat domain"/>
    <property type="match status" value="2"/>
</dbReference>
<feature type="domain" description="NB-ARC" evidence="1">
    <location>
        <begin position="241"/>
        <end position="404"/>
    </location>
</feature>
<dbReference type="PRINTS" id="PR00364">
    <property type="entry name" value="DISEASERSIST"/>
</dbReference>
<dbReference type="InterPro" id="IPR027417">
    <property type="entry name" value="P-loop_NTPase"/>
</dbReference>
<dbReference type="EMBL" id="QELD01000020">
    <property type="protein sequence ID" value="MDN4188550.1"/>
    <property type="molecule type" value="Genomic_DNA"/>
</dbReference>
<accession>A0AAW7LM63</accession>
<dbReference type="SUPFAM" id="SSF48452">
    <property type="entry name" value="TPR-like"/>
    <property type="match status" value="2"/>
</dbReference>
<comment type="caution">
    <text evidence="2">The sequence shown here is derived from an EMBL/GenBank/DDBJ whole genome shotgun (WGS) entry which is preliminary data.</text>
</comment>
<sequence length="895" mass="101341">MDNYQSGGCCTFIWTTGTRIIVLLRASIKSMSLDDVLQDMAKDFLMNLLQKTLGKFYESWHWKKEIKQFINQSSRSLFILLDAAPSCSEQQCRILLDELSKRIELIQSIVLAPMSSADQWDCEISNMTDTLCHAAGIGDEGNDILRHNHVKQYVQELIEELNLFYCKSETEDRDIALSNLQISAISNKIGSSTQSIANRIDDTKQLLQTIEAMTKVPKPMIPKELPTPLTDFVDRDDIRKTLSDMLSLKCFSGVVLISGIPGVGKSSLVAQWGNEQRKDYFKDGQIYVDFDQWRQSGAVSLEDLLRSKIGSILGSRVDGNMSLPELEAQYRSCTTDKDMLVVLDNVDKIQEIECFVPNSSKGAVVATSHYSDIDSYATEIRHYQLQPLNNDDASKLFCRIAYGANAGEVRNSWTSRQHDDFEDILSHCYGMPLAVRVCAGMLANSKNKDISRFHRRLSNGQELFRHKDLQGLWGECCRSLSPNALNALKRLAVLPSIKVTVSTLSAVWECDFKTVAGLVGELKSFGVVECEEDCQLPLDYENEVTLSNVIREYVCGNLGESYEYKKIRCEVIKLLIEYYRLLTQEMDFQLKPDRLRLMERLPVPDLINGYLEEGAFHVFEREIGMLNHLPEYANMPGIEPEQYWPIGEALWSFYNGSGRYSEGLEIFDACAQAAQQCDNALAAVRLQGLVAHMLISLGRPQAAMVRLKNSIKECEALKCEDVLYSLIECRGICHDALKDSESALKCFQIARAGYQALNNQRGCVIQDQLMLRQYRKLGDWDKGREAARRALRGIDRDKDEHTMANIMYETSELYLQTGEYGQAREMACGAALRYAKRGEKRRLGRALFVAARAAKELHRYDDAVSYSKKAAEIYRGIGLSDGKEYQDFRKFIDGL</sequence>
<dbReference type="Gene3D" id="1.10.8.430">
    <property type="entry name" value="Helical domain of apoptotic protease-activating factors"/>
    <property type="match status" value="1"/>
</dbReference>
<dbReference type="Proteomes" id="UP001169990">
    <property type="component" value="Unassembled WGS sequence"/>
</dbReference>
<dbReference type="Gene3D" id="3.40.50.300">
    <property type="entry name" value="P-loop containing nucleotide triphosphate hydrolases"/>
    <property type="match status" value="1"/>
</dbReference>
<gene>
    <name evidence="2" type="ORF">DC496_09545</name>
</gene>
<proteinExistence type="predicted"/>
<evidence type="ECO:0000313" key="2">
    <source>
        <dbReference type="EMBL" id="MDN4188550.1"/>
    </source>
</evidence>
<dbReference type="GO" id="GO:0043531">
    <property type="term" value="F:ADP binding"/>
    <property type="evidence" value="ECO:0007669"/>
    <property type="project" value="InterPro"/>
</dbReference>
<dbReference type="SUPFAM" id="SSF52540">
    <property type="entry name" value="P-loop containing nucleoside triphosphate hydrolases"/>
    <property type="match status" value="1"/>
</dbReference>
<organism evidence="2 3">
    <name type="scientific">Bifidobacterium breve</name>
    <dbReference type="NCBI Taxonomy" id="1685"/>
    <lineage>
        <taxon>Bacteria</taxon>
        <taxon>Bacillati</taxon>
        <taxon>Actinomycetota</taxon>
        <taxon>Actinomycetes</taxon>
        <taxon>Bifidobacteriales</taxon>
        <taxon>Bifidobacteriaceae</taxon>
        <taxon>Bifidobacterium</taxon>
    </lineage>
</organism>
<dbReference type="PANTHER" id="PTHR47691:SF3">
    <property type="entry name" value="HTH-TYPE TRANSCRIPTIONAL REGULATOR RV0890C-RELATED"/>
    <property type="match status" value="1"/>
</dbReference>
<reference evidence="2" key="1">
    <citation type="submission" date="2018-05" db="EMBL/GenBank/DDBJ databases">
        <authorList>
            <person name="Kondepudi K.K."/>
            <person name="Singh S."/>
            <person name="Chaudhry V."/>
            <person name="Mantri S."/>
            <person name="Bhadada S."/>
            <person name="Bishnoi M."/>
            <person name="Kaur J."/>
            <person name="Sharma S."/>
            <person name="Bhatia R."/>
        </authorList>
    </citation>
    <scope>NUCLEOTIDE SEQUENCE</scope>
    <source>
        <strain evidence="2">Bif11</strain>
    </source>
</reference>
<dbReference type="PANTHER" id="PTHR47691">
    <property type="entry name" value="REGULATOR-RELATED"/>
    <property type="match status" value="1"/>
</dbReference>
<dbReference type="InterPro" id="IPR002182">
    <property type="entry name" value="NB-ARC"/>
</dbReference>
<name>A0AAW7LM63_BIFBR</name>
<reference evidence="2" key="2">
    <citation type="journal article" date="2022" name="3 Biotech.">
        <title>Isomaltooligosaccharides utilization and genomic characterization of human infant anti-inflammatory Bifidobacterium longum and Bifidobacterium breve strains.</title>
        <authorList>
            <person name="Sharma S."/>
            <person name="Singh S."/>
            <person name="Chaudhary V."/>
            <person name="Mantri S."/>
            <person name="Chander A."/>
            <person name="Maurya R."/>
            <person name="Rajarammohan S."/>
            <person name="Singh R.P."/>
            <person name="Rishi P."/>
            <person name="Bishnoi M."/>
            <person name="Bhadada S.K."/>
            <person name="Kondepudi K.K."/>
        </authorList>
    </citation>
    <scope>NUCLEOTIDE SEQUENCE</scope>
    <source>
        <strain evidence="2">Bif11</strain>
    </source>
</reference>
<evidence type="ECO:0000313" key="3">
    <source>
        <dbReference type="Proteomes" id="UP001169990"/>
    </source>
</evidence>
<dbReference type="AlphaFoldDB" id="A0AAW7LM63"/>
<evidence type="ECO:0000259" key="1">
    <source>
        <dbReference type="Pfam" id="PF00931"/>
    </source>
</evidence>
<protein>
    <recommendedName>
        <fullName evidence="1">NB-ARC domain-containing protein</fullName>
    </recommendedName>
</protein>